<dbReference type="AlphaFoldDB" id="A0A6B0V9W6"/>
<proteinExistence type="predicted"/>
<dbReference type="EMBL" id="GIFC01016403">
    <property type="protein sequence ID" value="MXU98486.1"/>
    <property type="molecule type" value="Transcribed_RNA"/>
</dbReference>
<dbReference type="SUPFAM" id="SSF56672">
    <property type="entry name" value="DNA/RNA polymerases"/>
    <property type="match status" value="1"/>
</dbReference>
<feature type="domain" description="Reverse transcriptase Ty1/copia-type" evidence="2">
    <location>
        <begin position="125"/>
        <end position="318"/>
    </location>
</feature>
<feature type="region of interest" description="Disordered" evidence="1">
    <location>
        <begin position="1"/>
        <end position="73"/>
    </location>
</feature>
<reference evidence="3" key="1">
    <citation type="submission" date="2019-12" db="EMBL/GenBank/DDBJ databases">
        <title>An insight into the sialome of adult female Ixodes ricinus ticks feeding for 6 days.</title>
        <authorList>
            <person name="Perner J."/>
            <person name="Ribeiro J.M.C."/>
        </authorList>
    </citation>
    <scope>NUCLEOTIDE SEQUENCE</scope>
    <source>
        <strain evidence="3">Semi-engorged</strain>
        <tissue evidence="3">Salivary glands</tissue>
    </source>
</reference>
<protein>
    <submittedName>
        <fullName evidence="3">Putative polyprotein</fullName>
    </submittedName>
</protein>
<dbReference type="GO" id="GO:0071897">
    <property type="term" value="P:DNA biosynthetic process"/>
    <property type="evidence" value="ECO:0007669"/>
    <property type="project" value="UniProtKB-ARBA"/>
</dbReference>
<dbReference type="InterPro" id="IPR043502">
    <property type="entry name" value="DNA/RNA_pol_sf"/>
</dbReference>
<feature type="compositionally biased region" description="Polar residues" evidence="1">
    <location>
        <begin position="30"/>
        <end position="41"/>
    </location>
</feature>
<sequence>MWRHRGHNHVSSRRQLERSREAGGSDRNDTGQNNAEEVSSSTDEDDNGATQQISNVTDCGTQASRRSERLAKKGPRRSECHGCCIAKQNNRENPETLHEALSAPDKEKWKAAIQSELDTLEASGTWELVPRPKERQVVKCKWVFHKKYDENGDLEKYKARLVACGYSQVEGTDYKETFSPVVKLKSIRTLLAIAVERNWKIHQVDITAAYLNGTLKEAVYMEQPQPFGDCKKDEVCLLKKSLYGLRQSGKEWNLTLDKLLKLQGMTRSKADPCVYVSKERRLIVGVYVDGLLVIAEGEEEIADSKSCLGQEFDAKNLGGSQPHPFHTTEERKGWKTDPR</sequence>
<feature type="region of interest" description="Disordered" evidence="1">
    <location>
        <begin position="313"/>
        <end position="339"/>
    </location>
</feature>
<dbReference type="InterPro" id="IPR013103">
    <property type="entry name" value="RVT_2"/>
</dbReference>
<accession>A0A6B0V9W6</accession>
<feature type="compositionally biased region" description="Polar residues" evidence="1">
    <location>
        <begin position="48"/>
        <end position="64"/>
    </location>
</feature>
<evidence type="ECO:0000259" key="2">
    <source>
        <dbReference type="Pfam" id="PF07727"/>
    </source>
</evidence>
<dbReference type="Pfam" id="PF07727">
    <property type="entry name" value="RVT_2"/>
    <property type="match status" value="1"/>
</dbReference>
<name>A0A6B0V9W6_IXORI</name>
<evidence type="ECO:0000256" key="1">
    <source>
        <dbReference type="SAM" id="MobiDB-lite"/>
    </source>
</evidence>
<feature type="compositionally biased region" description="Basic and acidic residues" evidence="1">
    <location>
        <begin position="14"/>
        <end position="29"/>
    </location>
</feature>
<evidence type="ECO:0000313" key="3">
    <source>
        <dbReference type="EMBL" id="MXU98486.1"/>
    </source>
</evidence>
<organism evidence="3">
    <name type="scientific">Ixodes ricinus</name>
    <name type="common">Common tick</name>
    <name type="synonym">Acarus ricinus</name>
    <dbReference type="NCBI Taxonomy" id="34613"/>
    <lineage>
        <taxon>Eukaryota</taxon>
        <taxon>Metazoa</taxon>
        <taxon>Ecdysozoa</taxon>
        <taxon>Arthropoda</taxon>
        <taxon>Chelicerata</taxon>
        <taxon>Arachnida</taxon>
        <taxon>Acari</taxon>
        <taxon>Parasitiformes</taxon>
        <taxon>Ixodida</taxon>
        <taxon>Ixodoidea</taxon>
        <taxon>Ixodidae</taxon>
        <taxon>Ixodinae</taxon>
        <taxon>Ixodes</taxon>
    </lineage>
</organism>
<feature type="compositionally biased region" description="Basic residues" evidence="1">
    <location>
        <begin position="1"/>
        <end position="12"/>
    </location>
</feature>
<feature type="compositionally biased region" description="Basic and acidic residues" evidence="1">
    <location>
        <begin position="326"/>
        <end position="339"/>
    </location>
</feature>